<dbReference type="InterPro" id="IPR053772">
    <property type="entry name" value="At1g61320/At1g61330-like"/>
</dbReference>
<organism evidence="1 2">
    <name type="scientific">Hibiscus sabdariffa</name>
    <name type="common">roselle</name>
    <dbReference type="NCBI Taxonomy" id="183260"/>
    <lineage>
        <taxon>Eukaryota</taxon>
        <taxon>Viridiplantae</taxon>
        <taxon>Streptophyta</taxon>
        <taxon>Embryophyta</taxon>
        <taxon>Tracheophyta</taxon>
        <taxon>Spermatophyta</taxon>
        <taxon>Magnoliopsida</taxon>
        <taxon>eudicotyledons</taxon>
        <taxon>Gunneridae</taxon>
        <taxon>Pentapetalae</taxon>
        <taxon>rosids</taxon>
        <taxon>malvids</taxon>
        <taxon>Malvales</taxon>
        <taxon>Malvaceae</taxon>
        <taxon>Malvoideae</taxon>
        <taxon>Hibiscus</taxon>
    </lineage>
</organism>
<protein>
    <submittedName>
        <fullName evidence="1">Uncharacterized protein</fullName>
    </submittedName>
</protein>
<name>A0ABR2BG26_9ROSI</name>
<dbReference type="Proteomes" id="UP001472677">
    <property type="component" value="Unassembled WGS sequence"/>
</dbReference>
<reference evidence="1 2" key="1">
    <citation type="journal article" date="2024" name="G3 (Bethesda)">
        <title>Genome assembly of Hibiscus sabdariffa L. provides insights into metabolisms of medicinal natural products.</title>
        <authorList>
            <person name="Kim T."/>
        </authorList>
    </citation>
    <scope>NUCLEOTIDE SEQUENCE [LARGE SCALE GENOMIC DNA]</scope>
    <source>
        <strain evidence="1">TK-2024</strain>
        <tissue evidence="1">Old leaves</tissue>
    </source>
</reference>
<evidence type="ECO:0000313" key="1">
    <source>
        <dbReference type="EMBL" id="KAK8506133.1"/>
    </source>
</evidence>
<evidence type="ECO:0000313" key="2">
    <source>
        <dbReference type="Proteomes" id="UP001472677"/>
    </source>
</evidence>
<dbReference type="PANTHER" id="PTHR34145:SF68">
    <property type="entry name" value="FBD DOMAIN-CONTAINING PROTEIN"/>
    <property type="match status" value="1"/>
</dbReference>
<dbReference type="PANTHER" id="PTHR34145">
    <property type="entry name" value="OS02G0105600 PROTEIN"/>
    <property type="match status" value="1"/>
</dbReference>
<dbReference type="InterPro" id="IPR055357">
    <property type="entry name" value="LRR_At1g61320_AtMIF1"/>
</dbReference>
<dbReference type="Pfam" id="PF23622">
    <property type="entry name" value="LRR_At1g61320_AtMIF1"/>
    <property type="match status" value="1"/>
</dbReference>
<proteinExistence type="predicted"/>
<accession>A0ABR2BG26</accession>
<comment type="caution">
    <text evidence="1">The sequence shown here is derived from an EMBL/GenBank/DDBJ whole genome shotgun (WGS) entry which is preliminary data.</text>
</comment>
<sequence length="131" mass="14891">MLLRSEAQYDNGLVPPLLETLHVSHSEELTHISVYGSSLRLKYLHVSFCKCIESIEVYAPNLVSFEYRGEENMAVHIDLKYVPHICEVSYAVQWDSLWINDMSKSIPRCLKTSQSVNLSLSVPYTPMAVVS</sequence>
<dbReference type="EMBL" id="JBBPBM010000120">
    <property type="protein sequence ID" value="KAK8506133.1"/>
    <property type="molecule type" value="Genomic_DNA"/>
</dbReference>
<gene>
    <name evidence="1" type="ORF">V6N12_074184</name>
</gene>
<keyword evidence="2" id="KW-1185">Reference proteome</keyword>